<evidence type="ECO:0000313" key="3">
    <source>
        <dbReference type="Proteomes" id="UP001222325"/>
    </source>
</evidence>
<comment type="caution">
    <text evidence="2">The sequence shown here is derived from an EMBL/GenBank/DDBJ whole genome shotgun (WGS) entry which is preliminary data.</text>
</comment>
<reference evidence="2" key="1">
    <citation type="submission" date="2023-03" db="EMBL/GenBank/DDBJ databases">
        <title>Massive genome expansion in bonnet fungi (Mycena s.s.) driven by repeated elements and novel gene families across ecological guilds.</title>
        <authorList>
            <consortium name="Lawrence Berkeley National Laboratory"/>
            <person name="Harder C.B."/>
            <person name="Miyauchi S."/>
            <person name="Viragh M."/>
            <person name="Kuo A."/>
            <person name="Thoen E."/>
            <person name="Andreopoulos B."/>
            <person name="Lu D."/>
            <person name="Skrede I."/>
            <person name="Drula E."/>
            <person name="Henrissat B."/>
            <person name="Morin E."/>
            <person name="Kohler A."/>
            <person name="Barry K."/>
            <person name="LaButti K."/>
            <person name="Morin E."/>
            <person name="Salamov A."/>
            <person name="Lipzen A."/>
            <person name="Mereny Z."/>
            <person name="Hegedus B."/>
            <person name="Baldrian P."/>
            <person name="Stursova M."/>
            <person name="Weitz H."/>
            <person name="Taylor A."/>
            <person name="Grigoriev I.V."/>
            <person name="Nagy L.G."/>
            <person name="Martin F."/>
            <person name="Kauserud H."/>
        </authorList>
    </citation>
    <scope>NUCLEOTIDE SEQUENCE</scope>
    <source>
        <strain evidence="2">CBHHK173m</strain>
    </source>
</reference>
<feature type="region of interest" description="Disordered" evidence="1">
    <location>
        <begin position="67"/>
        <end position="89"/>
    </location>
</feature>
<feature type="compositionally biased region" description="Low complexity" evidence="1">
    <location>
        <begin position="176"/>
        <end position="198"/>
    </location>
</feature>
<organism evidence="2 3">
    <name type="scientific">Mycena belliarum</name>
    <dbReference type="NCBI Taxonomy" id="1033014"/>
    <lineage>
        <taxon>Eukaryota</taxon>
        <taxon>Fungi</taxon>
        <taxon>Dikarya</taxon>
        <taxon>Basidiomycota</taxon>
        <taxon>Agaricomycotina</taxon>
        <taxon>Agaricomycetes</taxon>
        <taxon>Agaricomycetidae</taxon>
        <taxon>Agaricales</taxon>
        <taxon>Marasmiineae</taxon>
        <taxon>Mycenaceae</taxon>
        <taxon>Mycena</taxon>
    </lineage>
</organism>
<dbReference type="Proteomes" id="UP001222325">
    <property type="component" value="Unassembled WGS sequence"/>
</dbReference>
<evidence type="ECO:0000256" key="1">
    <source>
        <dbReference type="SAM" id="MobiDB-lite"/>
    </source>
</evidence>
<proteinExistence type="predicted"/>
<accession>A0AAD6XS53</accession>
<dbReference type="AlphaFoldDB" id="A0AAD6XS53"/>
<name>A0AAD6XS53_9AGAR</name>
<protein>
    <submittedName>
        <fullName evidence="2">Uncharacterized protein</fullName>
    </submittedName>
</protein>
<feature type="compositionally biased region" description="Low complexity" evidence="1">
    <location>
        <begin position="70"/>
        <end position="89"/>
    </location>
</feature>
<dbReference type="EMBL" id="JARJCN010000020">
    <property type="protein sequence ID" value="KAJ7091461.1"/>
    <property type="molecule type" value="Genomic_DNA"/>
</dbReference>
<gene>
    <name evidence="2" type="ORF">B0H15DRAFT_237666</name>
</gene>
<feature type="region of interest" description="Disordered" evidence="1">
    <location>
        <begin position="176"/>
        <end position="273"/>
    </location>
</feature>
<evidence type="ECO:0000313" key="2">
    <source>
        <dbReference type="EMBL" id="KAJ7091461.1"/>
    </source>
</evidence>
<keyword evidence="3" id="KW-1185">Reference proteome</keyword>
<feature type="compositionally biased region" description="Low complexity" evidence="1">
    <location>
        <begin position="228"/>
        <end position="238"/>
    </location>
</feature>
<sequence length="273" mass="28988">MGRALYSERYGFQAVAIRVEPEVIPCPSKWSIYNRFDPDSDEFFATAEYEAFMDQGQANAEAPLLLPLTDSGSVSSSDDGDSASASGLDSPPVRLSALWDRLLDESAGVAFQPVPDEQLLLDIPGYTRAEERVPIHAGDDHDRPRAVPVAIHPPSALRNSTTATDLAHALRSAPIPIPAPRAASPDADSLSSASASPTPSTPPAVHAHLQLLTPSPPPTATPRIYVWTHAPATPASPTARRDTHPAASQGPLTNPAARTSLARLTPRLRAQNV</sequence>